<evidence type="ECO:0000313" key="3">
    <source>
        <dbReference type="EMBL" id="SSX24342.1"/>
    </source>
</evidence>
<name>A0A336M276_CULSO</name>
<reference evidence="3" key="1">
    <citation type="submission" date="2018-07" db="EMBL/GenBank/DDBJ databases">
        <authorList>
            <person name="Quirk P.G."/>
            <person name="Krulwich T.A."/>
        </authorList>
    </citation>
    <scope>NUCLEOTIDE SEQUENCE</scope>
</reference>
<gene>
    <name evidence="3" type="primary">CSON010654</name>
</gene>
<dbReference type="VEuPathDB" id="VectorBase:CSON010654"/>
<feature type="compositionally biased region" description="Basic and acidic residues" evidence="2">
    <location>
        <begin position="297"/>
        <end position="330"/>
    </location>
</feature>
<proteinExistence type="predicted"/>
<feature type="coiled-coil region" evidence="1">
    <location>
        <begin position="104"/>
        <end position="140"/>
    </location>
</feature>
<dbReference type="EMBL" id="UFQT01000439">
    <property type="protein sequence ID" value="SSX24342.1"/>
    <property type="molecule type" value="Genomic_DNA"/>
</dbReference>
<sequence length="429" mass="48634">MKWKIFVIEFNSISLNKFQEHQRQKHLILNGKYNIENCPKKLIPLHSIVLSKEMDREKNLLLHGSGEQIPGELALHPVFMTNQKTNNIISRKRSKLKTIREKNAERLIKQGNKWEKERILLEEQDRLREIEAKKRREKLLETEQLYTVEINAQGLDVLAIKNRKYTEPEINLKDFLLSEREAAVKKKFSTQNAFKEVQVMIAAKRRMQKLLETDEGIDESRASQLQEASENGKLTPETPEEGYISSNTDKESIDKLKSQSPSPDPPTPKKSAGKQSRPPSGRPSPSPSKSSKVSKTSSKDSDTKSLKKDSSSESKPNSDEKPEKKKELKTLPKQKATASASSDVDNASDLSNIENNKDTSIETTTDVGHAHNPEAAVKNDIEKGNTAKKPNIKLLHYEDPRIIQLKLTDNVKDMYALADDIIIGDLKKK</sequence>
<protein>
    <submittedName>
        <fullName evidence="3">CSON010654 protein</fullName>
    </submittedName>
</protein>
<organism evidence="3">
    <name type="scientific">Culicoides sonorensis</name>
    <name type="common">Biting midge</name>
    <dbReference type="NCBI Taxonomy" id="179676"/>
    <lineage>
        <taxon>Eukaryota</taxon>
        <taxon>Metazoa</taxon>
        <taxon>Ecdysozoa</taxon>
        <taxon>Arthropoda</taxon>
        <taxon>Hexapoda</taxon>
        <taxon>Insecta</taxon>
        <taxon>Pterygota</taxon>
        <taxon>Neoptera</taxon>
        <taxon>Endopterygota</taxon>
        <taxon>Diptera</taxon>
        <taxon>Nematocera</taxon>
        <taxon>Chironomoidea</taxon>
        <taxon>Ceratopogonidae</taxon>
        <taxon>Ceratopogoninae</taxon>
        <taxon>Culicoides</taxon>
        <taxon>Monoculicoides</taxon>
    </lineage>
</organism>
<feature type="region of interest" description="Disordered" evidence="2">
    <location>
        <begin position="213"/>
        <end position="386"/>
    </location>
</feature>
<feature type="compositionally biased region" description="Basic and acidic residues" evidence="2">
    <location>
        <begin position="248"/>
        <end position="257"/>
    </location>
</feature>
<feature type="compositionally biased region" description="Low complexity" evidence="2">
    <location>
        <begin position="331"/>
        <end position="351"/>
    </location>
</feature>
<dbReference type="AlphaFoldDB" id="A0A336M276"/>
<feature type="compositionally biased region" description="Basic and acidic residues" evidence="2">
    <location>
        <begin position="368"/>
        <end position="385"/>
    </location>
</feature>
<evidence type="ECO:0000256" key="1">
    <source>
        <dbReference type="SAM" id="Coils"/>
    </source>
</evidence>
<keyword evidence="1" id="KW-0175">Coiled coil</keyword>
<feature type="compositionally biased region" description="Low complexity" evidence="2">
    <location>
        <begin position="287"/>
        <end position="296"/>
    </location>
</feature>
<accession>A0A336M276</accession>
<evidence type="ECO:0000256" key="2">
    <source>
        <dbReference type="SAM" id="MobiDB-lite"/>
    </source>
</evidence>